<dbReference type="RefSeq" id="WP_186635965.1">
    <property type="nucleotide sequence ID" value="NZ_JACOAF010000021.1"/>
</dbReference>
<dbReference type="PROSITE" id="PS01124">
    <property type="entry name" value="HTH_ARAC_FAMILY_2"/>
    <property type="match status" value="1"/>
</dbReference>
<dbReference type="PROSITE" id="PS00041">
    <property type="entry name" value="HTH_ARAC_FAMILY_1"/>
    <property type="match status" value="1"/>
</dbReference>
<dbReference type="PANTHER" id="PTHR46796">
    <property type="entry name" value="HTH-TYPE TRANSCRIPTIONAL ACTIVATOR RHAS-RELATED"/>
    <property type="match status" value="1"/>
</dbReference>
<protein>
    <submittedName>
        <fullName evidence="5">AraC family transcriptional regulator</fullName>
    </submittedName>
</protein>
<gene>
    <name evidence="5" type="ORF">H7U12_08505</name>
</gene>
<dbReference type="InterPro" id="IPR009594">
    <property type="entry name" value="Tscrpt_reg_HTH_AraC_N"/>
</dbReference>
<dbReference type="PANTHER" id="PTHR46796:SF6">
    <property type="entry name" value="ARAC SUBFAMILY"/>
    <property type="match status" value="1"/>
</dbReference>
<dbReference type="InterPro" id="IPR018060">
    <property type="entry name" value="HTH_AraC"/>
</dbReference>
<proteinExistence type="predicted"/>
<reference evidence="5 6" key="1">
    <citation type="journal article" date="2019" name="Int. J. Syst. Evol. Microbiol.">
        <title>Rufibacter sediminis sp. nov., isolated from freshwater lake sediment.</title>
        <authorList>
            <person name="Qu J.H."/>
            <person name="Zhang L.J."/>
            <person name="Fu Y.H."/>
            <person name="Li H.F."/>
        </authorList>
    </citation>
    <scope>NUCLEOTIDE SEQUENCE [LARGE SCALE GENOMIC DNA]</scope>
    <source>
        <strain evidence="5 6">H-1</strain>
    </source>
</reference>
<keyword evidence="3" id="KW-0804">Transcription</keyword>
<dbReference type="SUPFAM" id="SSF46689">
    <property type="entry name" value="Homeodomain-like"/>
    <property type="match status" value="2"/>
</dbReference>
<feature type="domain" description="HTH araC/xylS-type" evidence="4">
    <location>
        <begin position="208"/>
        <end position="306"/>
    </location>
</feature>
<name>A0ABR6VR93_9BACT</name>
<dbReference type="SMART" id="SM00342">
    <property type="entry name" value="HTH_ARAC"/>
    <property type="match status" value="1"/>
</dbReference>
<dbReference type="Pfam" id="PF06719">
    <property type="entry name" value="AraC_N"/>
    <property type="match status" value="1"/>
</dbReference>
<keyword evidence="2" id="KW-0238">DNA-binding</keyword>
<dbReference type="InterPro" id="IPR009057">
    <property type="entry name" value="Homeodomain-like_sf"/>
</dbReference>
<evidence type="ECO:0000256" key="1">
    <source>
        <dbReference type="ARBA" id="ARBA00023015"/>
    </source>
</evidence>
<sequence>MEKSTHLLQPVPLHTERTLSTLVENRSAFTLESCELSVFETHQRAERVPLVFDDLVLTSMLRGKKVMHLFEAPGFEYLPGESVLVPPQEVMTIDFPEANWHNPTQCIALAISKEHIQTTLNLLNEHFPKAETDQQWRLDQEMFHLLHTQELNDIINRFLQISLNDTSREKDLLAGLALRELLIRLMQTQARQFFQKNYLKLSGSHRFAHVIRYIKENIREKLEVEKLSEQACMSRANFFRKFKEEFGLAPADYILKERLKLAKEYLRQPGHSVTQVCYMAGFQNLHYFIRAFKKEVGLTPKAYQSSMMA</sequence>
<dbReference type="Gene3D" id="1.10.10.60">
    <property type="entry name" value="Homeodomain-like"/>
    <property type="match status" value="2"/>
</dbReference>
<evidence type="ECO:0000259" key="4">
    <source>
        <dbReference type="PROSITE" id="PS01124"/>
    </source>
</evidence>
<keyword evidence="1" id="KW-0805">Transcription regulation</keyword>
<dbReference type="InterPro" id="IPR050204">
    <property type="entry name" value="AraC_XylS_family_regulators"/>
</dbReference>
<organism evidence="5 6">
    <name type="scientific">Rufibacter sediminis</name>
    <dbReference type="NCBI Taxonomy" id="2762756"/>
    <lineage>
        <taxon>Bacteria</taxon>
        <taxon>Pseudomonadati</taxon>
        <taxon>Bacteroidota</taxon>
        <taxon>Cytophagia</taxon>
        <taxon>Cytophagales</taxon>
        <taxon>Hymenobacteraceae</taxon>
        <taxon>Rufibacter</taxon>
    </lineage>
</organism>
<dbReference type="InterPro" id="IPR018062">
    <property type="entry name" value="HTH_AraC-typ_CS"/>
</dbReference>
<evidence type="ECO:0000256" key="3">
    <source>
        <dbReference type="ARBA" id="ARBA00023163"/>
    </source>
</evidence>
<dbReference type="PRINTS" id="PR00032">
    <property type="entry name" value="HTHARAC"/>
</dbReference>
<evidence type="ECO:0000313" key="6">
    <source>
        <dbReference type="Proteomes" id="UP000659698"/>
    </source>
</evidence>
<keyword evidence="6" id="KW-1185">Reference proteome</keyword>
<accession>A0ABR6VR93</accession>
<comment type="caution">
    <text evidence="5">The sequence shown here is derived from an EMBL/GenBank/DDBJ whole genome shotgun (WGS) entry which is preliminary data.</text>
</comment>
<dbReference type="Pfam" id="PF12833">
    <property type="entry name" value="HTH_18"/>
    <property type="match status" value="1"/>
</dbReference>
<evidence type="ECO:0000313" key="5">
    <source>
        <dbReference type="EMBL" id="MBC3539720.1"/>
    </source>
</evidence>
<evidence type="ECO:0000256" key="2">
    <source>
        <dbReference type="ARBA" id="ARBA00023125"/>
    </source>
</evidence>
<dbReference type="EMBL" id="JACOAF010000021">
    <property type="protein sequence ID" value="MBC3539720.1"/>
    <property type="molecule type" value="Genomic_DNA"/>
</dbReference>
<dbReference type="Proteomes" id="UP000659698">
    <property type="component" value="Unassembled WGS sequence"/>
</dbReference>
<dbReference type="InterPro" id="IPR020449">
    <property type="entry name" value="Tscrpt_reg_AraC-type_HTH"/>
</dbReference>